<dbReference type="Proteomes" id="UP000654257">
    <property type="component" value="Unassembled WGS sequence"/>
</dbReference>
<reference evidence="2" key="1">
    <citation type="journal article" date="2014" name="Int. J. Syst. Evol. Microbiol.">
        <title>Complete genome sequence of Corynebacterium casei LMG S-19264T (=DSM 44701T), isolated from a smear-ripened cheese.</title>
        <authorList>
            <consortium name="US DOE Joint Genome Institute (JGI-PGF)"/>
            <person name="Walter F."/>
            <person name="Albersmeier A."/>
            <person name="Kalinowski J."/>
            <person name="Ruckert C."/>
        </authorList>
    </citation>
    <scope>NUCLEOTIDE SEQUENCE</scope>
    <source>
        <strain evidence="2">CCM 7905</strain>
    </source>
</reference>
<dbReference type="PANTHER" id="PTHR40943">
    <property type="entry name" value="CYTOPLASMIC PROTEIN-RELATED"/>
    <property type="match status" value="1"/>
</dbReference>
<proteinExistence type="predicted"/>
<dbReference type="SUPFAM" id="SSF51182">
    <property type="entry name" value="RmlC-like cupins"/>
    <property type="match status" value="1"/>
</dbReference>
<organism evidence="2 3">
    <name type="scientific">Rhodococcoides trifolii</name>
    <dbReference type="NCBI Taxonomy" id="908250"/>
    <lineage>
        <taxon>Bacteria</taxon>
        <taxon>Bacillati</taxon>
        <taxon>Actinomycetota</taxon>
        <taxon>Actinomycetes</taxon>
        <taxon>Mycobacteriales</taxon>
        <taxon>Nocardiaceae</taxon>
        <taxon>Rhodococcoides</taxon>
    </lineage>
</organism>
<dbReference type="InterPro" id="IPR014710">
    <property type="entry name" value="RmlC-like_jellyroll"/>
</dbReference>
<dbReference type="EMBL" id="BMCU01000002">
    <property type="protein sequence ID" value="GGG01986.1"/>
    <property type="molecule type" value="Genomic_DNA"/>
</dbReference>
<evidence type="ECO:0000259" key="1">
    <source>
        <dbReference type="Pfam" id="PF05899"/>
    </source>
</evidence>
<dbReference type="RefSeq" id="WP_188544205.1">
    <property type="nucleotide sequence ID" value="NZ_BMCU01000002.1"/>
</dbReference>
<dbReference type="InterPro" id="IPR011051">
    <property type="entry name" value="RmlC_Cupin_sf"/>
</dbReference>
<dbReference type="Pfam" id="PF05899">
    <property type="entry name" value="Cupin_3"/>
    <property type="match status" value="1"/>
</dbReference>
<gene>
    <name evidence="2" type="ORF">GCM10007304_14950</name>
</gene>
<sequence length="143" mass="16031">MTSSVFESVSLNDVVLQPAPIEPTWILEGNPVARSGKWSQSLDSSTSTWVWDCTAGRFNWYFDSDETIHIIEGEVVVRAANGDARTLRAGDAALFAAGTWAEWYVPTYVRKHAILRPHLPKTLWFTMRVMRKLKGSKSAKAFA</sequence>
<evidence type="ECO:0000313" key="3">
    <source>
        <dbReference type="Proteomes" id="UP000654257"/>
    </source>
</evidence>
<name>A0A917CXT5_9NOCA</name>
<dbReference type="AlphaFoldDB" id="A0A917CXT5"/>
<dbReference type="CDD" id="cd02227">
    <property type="entry name" value="cupin_TM1112-like"/>
    <property type="match status" value="1"/>
</dbReference>
<reference evidence="2" key="2">
    <citation type="submission" date="2020-09" db="EMBL/GenBank/DDBJ databases">
        <authorList>
            <person name="Sun Q."/>
            <person name="Sedlacek I."/>
        </authorList>
    </citation>
    <scope>NUCLEOTIDE SEQUENCE</scope>
    <source>
        <strain evidence="2">CCM 7905</strain>
    </source>
</reference>
<evidence type="ECO:0000313" key="2">
    <source>
        <dbReference type="EMBL" id="GGG01986.1"/>
    </source>
</evidence>
<feature type="domain" description="(S)-ureidoglycine aminohydrolase cupin" evidence="1">
    <location>
        <begin position="43"/>
        <end position="112"/>
    </location>
</feature>
<dbReference type="InterPro" id="IPR008579">
    <property type="entry name" value="UGlyAH_Cupin_dom"/>
</dbReference>
<keyword evidence="3" id="KW-1185">Reference proteome</keyword>
<protein>
    <recommendedName>
        <fullName evidence="1">(S)-ureidoglycine aminohydrolase cupin domain-containing protein</fullName>
    </recommendedName>
</protein>
<dbReference type="PANTHER" id="PTHR40943:SF1">
    <property type="entry name" value="CYTOPLASMIC PROTEIN"/>
    <property type="match status" value="1"/>
</dbReference>
<accession>A0A917CXT5</accession>
<comment type="caution">
    <text evidence="2">The sequence shown here is derived from an EMBL/GenBank/DDBJ whole genome shotgun (WGS) entry which is preliminary data.</text>
</comment>
<dbReference type="Gene3D" id="2.60.120.10">
    <property type="entry name" value="Jelly Rolls"/>
    <property type="match status" value="1"/>
</dbReference>